<evidence type="ECO:0000313" key="2">
    <source>
        <dbReference type="Proteomes" id="UP000828390"/>
    </source>
</evidence>
<name>A0A9D4IIG1_DREPO</name>
<dbReference type="AlphaFoldDB" id="A0A9D4IIG1"/>
<comment type="caution">
    <text evidence="1">The sequence shown here is derived from an EMBL/GenBank/DDBJ whole genome shotgun (WGS) entry which is preliminary data.</text>
</comment>
<keyword evidence="2" id="KW-1185">Reference proteome</keyword>
<organism evidence="1 2">
    <name type="scientific">Dreissena polymorpha</name>
    <name type="common">Zebra mussel</name>
    <name type="synonym">Mytilus polymorpha</name>
    <dbReference type="NCBI Taxonomy" id="45954"/>
    <lineage>
        <taxon>Eukaryota</taxon>
        <taxon>Metazoa</taxon>
        <taxon>Spiralia</taxon>
        <taxon>Lophotrochozoa</taxon>
        <taxon>Mollusca</taxon>
        <taxon>Bivalvia</taxon>
        <taxon>Autobranchia</taxon>
        <taxon>Heteroconchia</taxon>
        <taxon>Euheterodonta</taxon>
        <taxon>Imparidentia</taxon>
        <taxon>Neoheterodontei</taxon>
        <taxon>Myida</taxon>
        <taxon>Dreissenoidea</taxon>
        <taxon>Dreissenidae</taxon>
        <taxon>Dreissena</taxon>
    </lineage>
</organism>
<evidence type="ECO:0000313" key="1">
    <source>
        <dbReference type="EMBL" id="KAH3774274.1"/>
    </source>
</evidence>
<sequence length="81" mass="9219">MSGVGEYFIEVFKLEPNRDGRLVETTPINPIFSDTVPHTTGTIQYPQHTPPRPGMYSVLLEVRDNANNSRITHRFVLYDAT</sequence>
<proteinExistence type="predicted"/>
<dbReference type="SUPFAM" id="SSF49299">
    <property type="entry name" value="PKD domain"/>
    <property type="match status" value="1"/>
</dbReference>
<protein>
    <submittedName>
        <fullName evidence="1">Uncharacterized protein</fullName>
    </submittedName>
</protein>
<reference evidence="1" key="1">
    <citation type="journal article" date="2019" name="bioRxiv">
        <title>The Genome of the Zebra Mussel, Dreissena polymorpha: A Resource for Invasive Species Research.</title>
        <authorList>
            <person name="McCartney M.A."/>
            <person name="Auch B."/>
            <person name="Kono T."/>
            <person name="Mallez S."/>
            <person name="Zhang Y."/>
            <person name="Obille A."/>
            <person name="Becker A."/>
            <person name="Abrahante J.E."/>
            <person name="Garbe J."/>
            <person name="Badalamenti J.P."/>
            <person name="Herman A."/>
            <person name="Mangelson H."/>
            <person name="Liachko I."/>
            <person name="Sullivan S."/>
            <person name="Sone E.D."/>
            <person name="Koren S."/>
            <person name="Silverstein K.A.T."/>
            <person name="Beckman K.B."/>
            <person name="Gohl D.M."/>
        </authorList>
    </citation>
    <scope>NUCLEOTIDE SEQUENCE</scope>
    <source>
        <strain evidence="1">Duluth1</strain>
        <tissue evidence="1">Whole animal</tissue>
    </source>
</reference>
<dbReference type="InterPro" id="IPR035986">
    <property type="entry name" value="PKD_dom_sf"/>
</dbReference>
<dbReference type="EMBL" id="JAIWYP010000009">
    <property type="protein sequence ID" value="KAH3774274.1"/>
    <property type="molecule type" value="Genomic_DNA"/>
</dbReference>
<accession>A0A9D4IIG1</accession>
<dbReference type="Proteomes" id="UP000828390">
    <property type="component" value="Unassembled WGS sequence"/>
</dbReference>
<gene>
    <name evidence="1" type="ORF">DPMN_175650</name>
</gene>
<reference evidence="1" key="2">
    <citation type="submission" date="2020-11" db="EMBL/GenBank/DDBJ databases">
        <authorList>
            <person name="McCartney M.A."/>
            <person name="Auch B."/>
            <person name="Kono T."/>
            <person name="Mallez S."/>
            <person name="Becker A."/>
            <person name="Gohl D.M."/>
            <person name="Silverstein K.A.T."/>
            <person name="Koren S."/>
            <person name="Bechman K.B."/>
            <person name="Herman A."/>
            <person name="Abrahante J.E."/>
            <person name="Garbe J."/>
        </authorList>
    </citation>
    <scope>NUCLEOTIDE SEQUENCE</scope>
    <source>
        <strain evidence="1">Duluth1</strain>
        <tissue evidence="1">Whole animal</tissue>
    </source>
</reference>